<sequence length="492" mass="57366">MDLKWYHRHQSLTIFSPIACLTIYHKTLGGNTDTIDKQPKKFGCSSNSKSIDNEFSNLKLDQQHKSLTLTTSAEHFKPKLSISHKKTEINTLSVTTDESGKKRNWDAWNKSKKITSTSKTTNSSFHYTNETSLKKEDRSNDFDKIVNNSTLSLHITAYENSVEEVNVNLLIGEKAKRQHKDLRIVNNWKKRFEALTESTSVFENPFEFPRQAKENGNIHPELMQFKASQRLVNPNNNKTLNYYLPSPAVRPFDMRFRANKSRRKRLYPQRGENGDFNINEIQIVNRHQNMGIRIHDREKIYTNLLSSPRRHRRLFDIKRSHNAEILSNSIQNWNNLQIDADVQQIFEESKRNVLQDSEVEFGHYQKSQINFQHSQEYQFDFNHSQQGSLPPEFVQDLQNDYHISQPQLIVSETVQNFQNNIESENENYTSNIFFQDSPVNLNQLFCHDVSQTNYSQLFEEKPKSVTPSTGHLNIRDCPDLTSGFGNMRMNAA</sequence>
<name>A0AC34FRV2_9BILA</name>
<proteinExistence type="predicted"/>
<accession>A0AC34FRV2</accession>
<evidence type="ECO:0000313" key="2">
    <source>
        <dbReference type="WBParaSite" id="ES5_v2.g19900.t1"/>
    </source>
</evidence>
<evidence type="ECO:0000313" key="1">
    <source>
        <dbReference type="Proteomes" id="UP000887579"/>
    </source>
</evidence>
<protein>
    <submittedName>
        <fullName evidence="2">Uncharacterized protein</fullName>
    </submittedName>
</protein>
<dbReference type="Proteomes" id="UP000887579">
    <property type="component" value="Unplaced"/>
</dbReference>
<dbReference type="WBParaSite" id="ES5_v2.g19900.t1">
    <property type="protein sequence ID" value="ES5_v2.g19900.t1"/>
    <property type="gene ID" value="ES5_v2.g19900"/>
</dbReference>
<reference evidence="2" key="1">
    <citation type="submission" date="2022-11" db="UniProtKB">
        <authorList>
            <consortium name="WormBaseParasite"/>
        </authorList>
    </citation>
    <scope>IDENTIFICATION</scope>
</reference>
<organism evidence="1 2">
    <name type="scientific">Panagrolaimus sp. ES5</name>
    <dbReference type="NCBI Taxonomy" id="591445"/>
    <lineage>
        <taxon>Eukaryota</taxon>
        <taxon>Metazoa</taxon>
        <taxon>Ecdysozoa</taxon>
        <taxon>Nematoda</taxon>
        <taxon>Chromadorea</taxon>
        <taxon>Rhabditida</taxon>
        <taxon>Tylenchina</taxon>
        <taxon>Panagrolaimomorpha</taxon>
        <taxon>Panagrolaimoidea</taxon>
        <taxon>Panagrolaimidae</taxon>
        <taxon>Panagrolaimus</taxon>
    </lineage>
</organism>